<name>A0A8H5JX51_9HYPO</name>
<dbReference type="GO" id="GO:0003677">
    <property type="term" value="F:DNA binding"/>
    <property type="evidence" value="ECO:0007669"/>
    <property type="project" value="InterPro"/>
</dbReference>
<dbReference type="Proteomes" id="UP000574317">
    <property type="component" value="Unassembled WGS sequence"/>
</dbReference>
<dbReference type="InterPro" id="IPR001083">
    <property type="entry name" value="Cu_fist_DNA-bd_dom"/>
</dbReference>
<protein>
    <recommendedName>
        <fullName evidence="2">Copper-fist domain-containing protein</fullName>
    </recommendedName>
</protein>
<dbReference type="AlphaFoldDB" id="A0A8H5JX51"/>
<feature type="region of interest" description="Disordered" evidence="1">
    <location>
        <begin position="353"/>
        <end position="373"/>
    </location>
</feature>
<feature type="region of interest" description="Disordered" evidence="1">
    <location>
        <begin position="41"/>
        <end position="71"/>
    </location>
</feature>
<reference evidence="3 4" key="1">
    <citation type="submission" date="2020-05" db="EMBL/GenBank/DDBJ databases">
        <title>Identification and distribution of gene clusters putatively required for synthesis of sphingolipid metabolism inhibitors in phylogenetically diverse species of the filamentous fungus Fusarium.</title>
        <authorList>
            <person name="Kim H.-S."/>
            <person name="Busman M."/>
            <person name="Brown D.W."/>
            <person name="Divon H."/>
            <person name="Uhlig S."/>
            <person name="Proctor R.H."/>
        </authorList>
    </citation>
    <scope>NUCLEOTIDE SEQUENCE [LARGE SCALE GENOMIC DNA]</scope>
    <source>
        <strain evidence="3 4">NRRL 25196</strain>
    </source>
</reference>
<accession>A0A8H5JX51</accession>
<evidence type="ECO:0000313" key="4">
    <source>
        <dbReference type="Proteomes" id="UP000574317"/>
    </source>
</evidence>
<gene>
    <name evidence="3" type="ORF">FNAPI_3524</name>
</gene>
<feature type="compositionally biased region" description="Polar residues" evidence="1">
    <location>
        <begin position="272"/>
        <end position="285"/>
    </location>
</feature>
<dbReference type="GO" id="GO:0003700">
    <property type="term" value="F:DNA-binding transcription factor activity"/>
    <property type="evidence" value="ECO:0007669"/>
    <property type="project" value="InterPro"/>
</dbReference>
<evidence type="ECO:0000259" key="2">
    <source>
        <dbReference type="PROSITE" id="PS50073"/>
    </source>
</evidence>
<proteinExistence type="predicted"/>
<dbReference type="InterPro" id="IPR036395">
    <property type="entry name" value="Cu_fist_DNA-bd_dom_sf"/>
</dbReference>
<keyword evidence="4" id="KW-1185">Reference proteome</keyword>
<comment type="caution">
    <text evidence="3">The sequence shown here is derived from an EMBL/GenBank/DDBJ whole genome shotgun (WGS) entry which is preliminary data.</text>
</comment>
<organism evidence="3 4">
    <name type="scientific">Fusarium napiforme</name>
    <dbReference type="NCBI Taxonomy" id="42672"/>
    <lineage>
        <taxon>Eukaryota</taxon>
        <taxon>Fungi</taxon>
        <taxon>Dikarya</taxon>
        <taxon>Ascomycota</taxon>
        <taxon>Pezizomycotina</taxon>
        <taxon>Sordariomycetes</taxon>
        <taxon>Hypocreomycetidae</taxon>
        <taxon>Hypocreales</taxon>
        <taxon>Nectriaceae</taxon>
        <taxon>Fusarium</taxon>
        <taxon>Fusarium fujikuroi species complex</taxon>
    </lineage>
</organism>
<dbReference type="PROSITE" id="PS50073">
    <property type="entry name" value="COPPER_FIST_2"/>
    <property type="match status" value="1"/>
</dbReference>
<evidence type="ECO:0000313" key="3">
    <source>
        <dbReference type="EMBL" id="KAF5561695.1"/>
    </source>
</evidence>
<sequence>MRENEQGEKIACAKCRVGHRTSKCVDEPGHQNDVQVVHLRGRPKGAKTDKVRAAKNRDKRRSPTKVELGKQGAADLQPHADLFCPGCGAAGPVQGRFAARYQQLSVAGYQNPRSFVNPPALVPSPAQPSGSLPDPLYAGLPAPVQHPLGQPAHPGMRFGPAPVRPAVPAPNFASSATVSQPVVANQFGTMPQNVLVNSSFMSFPQVDMAAQVPQGGNMTIPTPPGDLMGAGNIAPPVPSVDSASFVPTPSLSPSNEEAREVTPWDEGFSPEQPVQPTPAANSDAQSPGAPSSSESFSYLNHMLPGGYFPEEHAALGTLADQGASALSGQDPLVDVSLPGADPFMGADLYDPGEESDCPVETAGDLPPFSYDFT</sequence>
<dbReference type="GO" id="GO:0005634">
    <property type="term" value="C:nucleus"/>
    <property type="evidence" value="ECO:0007669"/>
    <property type="project" value="InterPro"/>
</dbReference>
<evidence type="ECO:0000256" key="1">
    <source>
        <dbReference type="SAM" id="MobiDB-lite"/>
    </source>
</evidence>
<dbReference type="SUPFAM" id="SSF57879">
    <property type="entry name" value="Zinc domain conserved in yeast copper-regulated transcription factors"/>
    <property type="match status" value="1"/>
</dbReference>
<dbReference type="SMART" id="SM01090">
    <property type="entry name" value="Copper-fist"/>
    <property type="match status" value="1"/>
</dbReference>
<dbReference type="GO" id="GO:0005507">
    <property type="term" value="F:copper ion binding"/>
    <property type="evidence" value="ECO:0007669"/>
    <property type="project" value="InterPro"/>
</dbReference>
<feature type="compositionally biased region" description="Basic and acidic residues" evidence="1">
    <location>
        <begin position="46"/>
        <end position="56"/>
    </location>
</feature>
<feature type="domain" description="Copper-fist" evidence="2">
    <location>
        <begin position="6"/>
        <end position="44"/>
    </location>
</feature>
<feature type="region of interest" description="Disordered" evidence="1">
    <location>
        <begin position="214"/>
        <end position="296"/>
    </location>
</feature>
<feature type="compositionally biased region" description="Polar residues" evidence="1">
    <location>
        <begin position="241"/>
        <end position="255"/>
    </location>
</feature>
<feature type="compositionally biased region" description="Low complexity" evidence="1">
    <location>
        <begin position="286"/>
        <end position="296"/>
    </location>
</feature>
<dbReference type="Pfam" id="PF00649">
    <property type="entry name" value="Copper-fist"/>
    <property type="match status" value="1"/>
</dbReference>
<dbReference type="EMBL" id="JAAOAO010000128">
    <property type="protein sequence ID" value="KAF5561695.1"/>
    <property type="molecule type" value="Genomic_DNA"/>
</dbReference>